<proteinExistence type="predicted"/>
<evidence type="ECO:0000313" key="1">
    <source>
        <dbReference type="EMBL" id="EXJ17227.1"/>
    </source>
</evidence>
<evidence type="ECO:0000313" key="2">
    <source>
        <dbReference type="Proteomes" id="UP000019460"/>
    </source>
</evidence>
<dbReference type="EMBL" id="AONC01000001">
    <property type="protein sequence ID" value="EXJ17227.1"/>
    <property type="molecule type" value="Genomic_DNA"/>
</dbReference>
<gene>
    <name evidence="1" type="ORF">D779_0054</name>
</gene>
<reference evidence="1 2" key="1">
    <citation type="submission" date="2012-11" db="EMBL/GenBank/DDBJ databases">
        <title>Genome assembly of Thiorhodococcus sp. AK35.</title>
        <authorList>
            <person name="Nupur N."/>
            <person name="Khatri I."/>
            <person name="Subramanian S."/>
            <person name="Pinnaka A."/>
        </authorList>
    </citation>
    <scope>NUCLEOTIDE SEQUENCE [LARGE SCALE GENOMIC DNA]</scope>
    <source>
        <strain evidence="1 2">AK35</strain>
    </source>
</reference>
<keyword evidence="2" id="KW-1185">Reference proteome</keyword>
<dbReference type="eggNOG" id="COG3464">
    <property type="taxonomic scope" value="Bacteria"/>
</dbReference>
<dbReference type="STRING" id="1249627.D779_0054"/>
<accession>W9VM99</accession>
<dbReference type="Proteomes" id="UP000019460">
    <property type="component" value="Unassembled WGS sequence"/>
</dbReference>
<dbReference type="RefSeq" id="WP_043747713.1">
    <property type="nucleotide sequence ID" value="NZ_AONC01000001.1"/>
</dbReference>
<organism evidence="1 2">
    <name type="scientific">Imhoffiella purpurea</name>
    <dbReference type="NCBI Taxonomy" id="1249627"/>
    <lineage>
        <taxon>Bacteria</taxon>
        <taxon>Pseudomonadati</taxon>
        <taxon>Pseudomonadota</taxon>
        <taxon>Gammaproteobacteria</taxon>
        <taxon>Chromatiales</taxon>
        <taxon>Chromatiaceae</taxon>
        <taxon>Imhoffiella</taxon>
    </lineage>
</organism>
<protein>
    <submittedName>
        <fullName evidence="1">Transposase protein</fullName>
    </submittedName>
</protein>
<name>W9VM99_9GAMM</name>
<dbReference type="AlphaFoldDB" id="W9VM99"/>
<sequence>MSLALFRALDGILNAFDSKLPKGRVEAAKGQIQAAKAKARDYGTVGHLITTAYLVAGKLTALPANPFRNPPCARSMV</sequence>
<comment type="caution">
    <text evidence="1">The sequence shown here is derived from an EMBL/GenBank/DDBJ whole genome shotgun (WGS) entry which is preliminary data.</text>
</comment>